<reference evidence="1" key="1">
    <citation type="submission" date="2021-05" db="EMBL/GenBank/DDBJ databases">
        <authorList>
            <person name="Scholz U."/>
            <person name="Mascher M."/>
            <person name="Fiebig A."/>
        </authorList>
    </citation>
    <scope>NUCLEOTIDE SEQUENCE [LARGE SCALE GENOMIC DNA]</scope>
</reference>
<evidence type="ECO:0000313" key="2">
    <source>
        <dbReference type="Proteomes" id="UP001732700"/>
    </source>
</evidence>
<dbReference type="Proteomes" id="UP001732700">
    <property type="component" value="Chromosome 3A"/>
</dbReference>
<reference evidence="1" key="2">
    <citation type="submission" date="2025-09" db="UniProtKB">
        <authorList>
            <consortium name="EnsemblPlants"/>
        </authorList>
    </citation>
    <scope>IDENTIFICATION</scope>
</reference>
<accession>A0ACD5VCM7</accession>
<organism evidence="1 2">
    <name type="scientific">Avena sativa</name>
    <name type="common">Oat</name>
    <dbReference type="NCBI Taxonomy" id="4498"/>
    <lineage>
        <taxon>Eukaryota</taxon>
        <taxon>Viridiplantae</taxon>
        <taxon>Streptophyta</taxon>
        <taxon>Embryophyta</taxon>
        <taxon>Tracheophyta</taxon>
        <taxon>Spermatophyta</taxon>
        <taxon>Magnoliopsida</taxon>
        <taxon>Liliopsida</taxon>
        <taxon>Poales</taxon>
        <taxon>Poaceae</taxon>
        <taxon>BOP clade</taxon>
        <taxon>Pooideae</taxon>
        <taxon>Poodae</taxon>
        <taxon>Poeae</taxon>
        <taxon>Poeae Chloroplast Group 1 (Aveneae type)</taxon>
        <taxon>Aveninae</taxon>
        <taxon>Avena</taxon>
    </lineage>
</organism>
<evidence type="ECO:0000313" key="1">
    <source>
        <dbReference type="EnsemblPlants" id="AVESA.00010b.r2.3AG0408840.1.CDS"/>
    </source>
</evidence>
<name>A0ACD5VCM7_AVESA</name>
<protein>
    <submittedName>
        <fullName evidence="1">Uncharacterized protein</fullName>
    </submittedName>
</protein>
<proteinExistence type="predicted"/>
<sequence>MSTYKQYNQPFARVYSSETGIWGDHILTEAPCEISRKPAVQVGGCLYWLSIGDNILEFDLGEHSLTVTRGPPVADGILFRNCQIIQAENGAVGYAVLSYPRFEVWQRSISAHGVATWVMWKTVDMHTILRLPHPHDDEMSVQLLGYDEDDAVFLCYDGSVYMVQIKSMQSKKLNEIHSTGNRCFPFKSFFTPGAAIAGRFGAAMLQIE</sequence>
<dbReference type="EnsemblPlants" id="AVESA.00010b.r2.3AG0408840.1">
    <property type="protein sequence ID" value="AVESA.00010b.r2.3AG0408840.1.CDS"/>
    <property type="gene ID" value="AVESA.00010b.r2.3AG0408840"/>
</dbReference>
<keyword evidence="2" id="KW-1185">Reference proteome</keyword>